<evidence type="ECO:0000313" key="4">
    <source>
        <dbReference type="Proteomes" id="UP000554482"/>
    </source>
</evidence>
<dbReference type="FunFam" id="3.40.50.720:FF:000382">
    <property type="entry name" value="NAD(P)-binding Rossmann-fold superfamily protein"/>
    <property type="match status" value="1"/>
</dbReference>
<dbReference type="PANTHER" id="PTHR10366:SF776">
    <property type="entry name" value="NAD(P)-BINDING ROSSMANN-FOLD SUPERFAMILY PROTEIN"/>
    <property type="match status" value="1"/>
</dbReference>
<dbReference type="Gene3D" id="3.40.50.720">
    <property type="entry name" value="NAD(P)-binding Rossmann-like Domain"/>
    <property type="match status" value="1"/>
</dbReference>
<dbReference type="InterPro" id="IPR036291">
    <property type="entry name" value="NAD(P)-bd_dom_sf"/>
</dbReference>
<protein>
    <submittedName>
        <fullName evidence="3">Cinnamoyl-coa reductase</fullName>
    </submittedName>
</protein>
<dbReference type="PANTHER" id="PTHR10366">
    <property type="entry name" value="NAD DEPENDENT EPIMERASE/DEHYDRATASE"/>
    <property type="match status" value="1"/>
</dbReference>
<dbReference type="EMBL" id="JABWDY010015916">
    <property type="protein sequence ID" value="KAF5196499.1"/>
    <property type="molecule type" value="Genomic_DNA"/>
</dbReference>
<accession>A0A7J6WGP8</accession>
<dbReference type="CDD" id="cd08958">
    <property type="entry name" value="FR_SDR_e"/>
    <property type="match status" value="1"/>
</dbReference>
<comment type="caution">
    <text evidence="3">The sequence shown here is derived from an EMBL/GenBank/DDBJ whole genome shotgun (WGS) entry which is preliminary data.</text>
</comment>
<feature type="domain" description="NAD-dependent epimerase/dehydratase" evidence="2">
    <location>
        <begin position="6"/>
        <end position="243"/>
    </location>
</feature>
<gene>
    <name evidence="3" type="ORF">FRX31_013917</name>
</gene>
<proteinExistence type="predicted"/>
<organism evidence="3 4">
    <name type="scientific">Thalictrum thalictroides</name>
    <name type="common">Rue-anemone</name>
    <name type="synonym">Anemone thalictroides</name>
    <dbReference type="NCBI Taxonomy" id="46969"/>
    <lineage>
        <taxon>Eukaryota</taxon>
        <taxon>Viridiplantae</taxon>
        <taxon>Streptophyta</taxon>
        <taxon>Embryophyta</taxon>
        <taxon>Tracheophyta</taxon>
        <taxon>Spermatophyta</taxon>
        <taxon>Magnoliopsida</taxon>
        <taxon>Ranunculales</taxon>
        <taxon>Ranunculaceae</taxon>
        <taxon>Thalictroideae</taxon>
        <taxon>Thalictrum</taxon>
    </lineage>
</organism>
<keyword evidence="4" id="KW-1185">Reference proteome</keyword>
<name>A0A7J6WGP8_THATH</name>
<dbReference type="InterPro" id="IPR050425">
    <property type="entry name" value="NAD(P)_dehydrat-like"/>
</dbReference>
<evidence type="ECO:0000313" key="3">
    <source>
        <dbReference type="EMBL" id="KAF5196499.1"/>
    </source>
</evidence>
<dbReference type="AlphaFoldDB" id="A0A7J6WGP8"/>
<reference evidence="3 4" key="1">
    <citation type="submission" date="2020-06" db="EMBL/GenBank/DDBJ databases">
        <title>Transcriptomic and genomic resources for Thalictrum thalictroides and T. hernandezii: Facilitating candidate gene discovery in an emerging model plant lineage.</title>
        <authorList>
            <person name="Arias T."/>
            <person name="Riano-Pachon D.M."/>
            <person name="Di Stilio V.S."/>
        </authorList>
    </citation>
    <scope>NUCLEOTIDE SEQUENCE [LARGE SCALE GENOMIC DNA]</scope>
    <source>
        <strain evidence="4">cv. WT478/WT964</strain>
        <tissue evidence="3">Leaves</tissue>
    </source>
</reference>
<dbReference type="Proteomes" id="UP000554482">
    <property type="component" value="Unassembled WGS sequence"/>
</dbReference>
<dbReference type="Pfam" id="PF01370">
    <property type="entry name" value="Epimerase"/>
    <property type="match status" value="1"/>
</dbReference>
<keyword evidence="1" id="KW-0560">Oxidoreductase</keyword>
<dbReference type="OrthoDB" id="2735536at2759"/>
<dbReference type="InterPro" id="IPR001509">
    <property type="entry name" value="Epimerase_deHydtase"/>
</dbReference>
<evidence type="ECO:0000259" key="2">
    <source>
        <dbReference type="Pfam" id="PF01370"/>
    </source>
</evidence>
<sequence>MEKERVCVTGGGGYQASWLIKLLLSKGYMVHTTVRDPNDDKNAHLKKLERASENLLLFKADLLDYDNLCSAIAGCIGVFHVASPVPPTNVQNPEVELIEPAVTGTSNVLKACSMSKVKRVVVVSSIAAVIFNPNWPKDRIMDESCWSDKEYCKTTELWYCLSKTEAEGQAMEYSKTTGLDVVTVCPSLILGPMLQSTVNASSLFLLKLLKDQLDTIENKHRSIVDARDVAEALVLAYEKTEAKGRYICAPHLITVKDLVNKLRSIYPNFDYPKSFGLEGELGTGKGVTSEKLKKLGWEYKTLEETLVDSVECYKEAGLLAKHG</sequence>
<evidence type="ECO:0000256" key="1">
    <source>
        <dbReference type="ARBA" id="ARBA00023002"/>
    </source>
</evidence>
<dbReference type="GO" id="GO:0016616">
    <property type="term" value="F:oxidoreductase activity, acting on the CH-OH group of donors, NAD or NADP as acceptor"/>
    <property type="evidence" value="ECO:0007669"/>
    <property type="project" value="TreeGrafter"/>
</dbReference>
<dbReference type="SUPFAM" id="SSF51735">
    <property type="entry name" value="NAD(P)-binding Rossmann-fold domains"/>
    <property type="match status" value="1"/>
</dbReference>